<protein>
    <submittedName>
        <fullName evidence="2">Arylesterase</fullName>
    </submittedName>
</protein>
<dbReference type="PANTHER" id="PTHR30383">
    <property type="entry name" value="THIOESTERASE 1/PROTEASE 1/LYSOPHOSPHOLIPASE L1"/>
    <property type="match status" value="1"/>
</dbReference>
<evidence type="ECO:0000259" key="1">
    <source>
        <dbReference type="Pfam" id="PF13472"/>
    </source>
</evidence>
<organism evidence="2 3">
    <name type="scientific">Candidatus Nitronauta litoralis</name>
    <dbReference type="NCBI Taxonomy" id="2705533"/>
    <lineage>
        <taxon>Bacteria</taxon>
        <taxon>Pseudomonadati</taxon>
        <taxon>Nitrospinota/Tectimicrobiota group</taxon>
        <taxon>Nitrospinota</taxon>
        <taxon>Nitrospinia</taxon>
        <taxon>Nitrospinales</taxon>
        <taxon>Nitrospinaceae</taxon>
        <taxon>Candidatus Nitronauta</taxon>
    </lineage>
</organism>
<dbReference type="InterPro" id="IPR008265">
    <property type="entry name" value="Lipase_GDSL_AS"/>
</dbReference>
<dbReference type="Proteomes" id="UP000594688">
    <property type="component" value="Chromosome"/>
</dbReference>
<evidence type="ECO:0000313" key="3">
    <source>
        <dbReference type="Proteomes" id="UP000594688"/>
    </source>
</evidence>
<dbReference type="InterPro" id="IPR051532">
    <property type="entry name" value="Ester_Hydrolysis_Enzymes"/>
</dbReference>
<gene>
    <name evidence="2" type="ORF">G3M70_10965</name>
</gene>
<feature type="domain" description="SGNH hydrolase-type esterase" evidence="1">
    <location>
        <begin position="27"/>
        <end position="188"/>
    </location>
</feature>
<dbReference type="InterPro" id="IPR013830">
    <property type="entry name" value="SGNH_hydro"/>
</dbReference>
<accession>A0A7T0G0G3</accession>
<sequence length="208" mass="22837">MPTPAVFLFAWLFFFVAPAMGAPVILAFGDSLTAGFGVNQQESYPARLQSLLKEEGYSYKVVNAGVSGDTTAGGLRRIDWLLKHKPSIVILELGANDGLRGLPLEEMESNLETIILTCQKQGARVLLAGMKIPPNYGEDYTKGFETVFSKLAEKHGTGFIPFFLENVAAVQELTRPDGIHPVGEGYAVVVQTVWEYLKPMLERQEASR</sequence>
<dbReference type="KEGG" id="nli:G3M70_10965"/>
<dbReference type="GO" id="GO:0006629">
    <property type="term" value="P:lipid metabolic process"/>
    <property type="evidence" value="ECO:0007669"/>
    <property type="project" value="InterPro"/>
</dbReference>
<dbReference type="Gene3D" id="3.40.50.1110">
    <property type="entry name" value="SGNH hydrolase"/>
    <property type="match status" value="1"/>
</dbReference>
<dbReference type="AlphaFoldDB" id="A0A7T0G0G3"/>
<dbReference type="GO" id="GO:0004622">
    <property type="term" value="F:phosphatidylcholine lysophospholipase activity"/>
    <property type="evidence" value="ECO:0007669"/>
    <property type="project" value="TreeGrafter"/>
</dbReference>
<evidence type="ECO:0000313" key="2">
    <source>
        <dbReference type="EMBL" id="QPJ62359.1"/>
    </source>
</evidence>
<reference evidence="2 3" key="1">
    <citation type="submission" date="2020-02" db="EMBL/GenBank/DDBJ databases">
        <title>Genomic and physiological characterization of two novel Nitrospinaceae genera.</title>
        <authorList>
            <person name="Mueller A.J."/>
            <person name="Jung M.-Y."/>
            <person name="Strachan C.R."/>
            <person name="Herbold C.W."/>
            <person name="Kirkegaard R.H."/>
            <person name="Daims H."/>
        </authorList>
    </citation>
    <scope>NUCLEOTIDE SEQUENCE [LARGE SCALE GENOMIC DNA]</scope>
    <source>
        <strain evidence="2">EB</strain>
    </source>
</reference>
<dbReference type="EMBL" id="CP048685">
    <property type="protein sequence ID" value="QPJ62359.1"/>
    <property type="molecule type" value="Genomic_DNA"/>
</dbReference>
<name>A0A7T0G0G3_9BACT</name>
<dbReference type="SUPFAM" id="SSF52266">
    <property type="entry name" value="SGNH hydrolase"/>
    <property type="match status" value="1"/>
</dbReference>
<dbReference type="PROSITE" id="PS01098">
    <property type="entry name" value="LIPASE_GDSL_SER"/>
    <property type="match status" value="1"/>
</dbReference>
<proteinExistence type="predicted"/>
<dbReference type="CDD" id="cd01822">
    <property type="entry name" value="Lysophospholipase_L1_like"/>
    <property type="match status" value="1"/>
</dbReference>
<dbReference type="Pfam" id="PF13472">
    <property type="entry name" value="Lipase_GDSL_2"/>
    <property type="match status" value="1"/>
</dbReference>
<dbReference type="InterPro" id="IPR036514">
    <property type="entry name" value="SGNH_hydro_sf"/>
</dbReference>
<dbReference type="PANTHER" id="PTHR30383:SF24">
    <property type="entry name" value="THIOESTERASE 1_PROTEASE 1_LYSOPHOSPHOLIPASE L1"/>
    <property type="match status" value="1"/>
</dbReference>